<gene>
    <name evidence="2" type="ORF">HNQ50_003488</name>
</gene>
<evidence type="ECO:0000313" key="3">
    <source>
        <dbReference type="Proteomes" id="UP000543030"/>
    </source>
</evidence>
<reference evidence="2 3" key="1">
    <citation type="submission" date="2020-08" db="EMBL/GenBank/DDBJ databases">
        <title>Genomic Encyclopedia of Type Strains, Phase IV (KMG-IV): sequencing the most valuable type-strain genomes for metagenomic binning, comparative biology and taxonomic classification.</title>
        <authorList>
            <person name="Goeker M."/>
        </authorList>
    </citation>
    <scope>NUCLEOTIDE SEQUENCE [LARGE SCALE GENOMIC DNA]</scope>
    <source>
        <strain evidence="2 3">DSM 18233</strain>
    </source>
</reference>
<keyword evidence="3" id="KW-1185">Reference proteome</keyword>
<feature type="region of interest" description="Disordered" evidence="1">
    <location>
        <begin position="1"/>
        <end position="23"/>
    </location>
</feature>
<dbReference type="InterPro" id="IPR011990">
    <property type="entry name" value="TPR-like_helical_dom_sf"/>
</dbReference>
<dbReference type="Gene3D" id="1.25.40.10">
    <property type="entry name" value="Tetratricopeptide repeat domain"/>
    <property type="match status" value="1"/>
</dbReference>
<dbReference type="PANTHER" id="PTHR23004:SF7">
    <property type="entry name" value="DUF924-DOMAIN-CONTAINING PROTEIN"/>
    <property type="match status" value="1"/>
</dbReference>
<dbReference type="Pfam" id="PF06041">
    <property type="entry name" value="DUF924"/>
    <property type="match status" value="1"/>
</dbReference>
<organism evidence="2 3">
    <name type="scientific">Silvimonas terrae</name>
    <dbReference type="NCBI Taxonomy" id="300266"/>
    <lineage>
        <taxon>Bacteria</taxon>
        <taxon>Pseudomonadati</taxon>
        <taxon>Pseudomonadota</taxon>
        <taxon>Betaproteobacteria</taxon>
        <taxon>Neisseriales</taxon>
        <taxon>Chitinibacteraceae</taxon>
        <taxon>Silvimonas</taxon>
    </lineage>
</organism>
<dbReference type="PANTHER" id="PTHR23004">
    <property type="entry name" value="DOUBLECORTIN DOMAIN CONTAINING 2"/>
    <property type="match status" value="1"/>
</dbReference>
<name>A0A840RJH1_9NEIS</name>
<comment type="caution">
    <text evidence="2">The sequence shown here is derived from an EMBL/GenBank/DDBJ whole genome shotgun (WGS) entry which is preliminary data.</text>
</comment>
<proteinExistence type="predicted"/>
<protein>
    <submittedName>
        <fullName evidence="2">Uncharacterized protein (DUF924 family)</fullName>
    </submittedName>
</protein>
<dbReference type="RefSeq" id="WP_184102408.1">
    <property type="nucleotide sequence ID" value="NZ_JACHHN010000008.1"/>
</dbReference>
<evidence type="ECO:0000313" key="2">
    <source>
        <dbReference type="EMBL" id="MBB5192734.1"/>
    </source>
</evidence>
<accession>A0A840RJH1</accession>
<dbReference type="SUPFAM" id="SSF48452">
    <property type="entry name" value="TPR-like"/>
    <property type="match status" value="1"/>
</dbReference>
<evidence type="ECO:0000256" key="1">
    <source>
        <dbReference type="SAM" id="MobiDB-lite"/>
    </source>
</evidence>
<dbReference type="InterPro" id="IPR010323">
    <property type="entry name" value="DUF924"/>
</dbReference>
<dbReference type="EMBL" id="JACHHN010000008">
    <property type="protein sequence ID" value="MBB5192734.1"/>
    <property type="molecule type" value="Genomic_DNA"/>
</dbReference>
<sequence length="214" mass="24485">MSDTPLIHRASPEGKVKSGRRPHKVTPDTVLAFWFGCPDDPDFNQPRTVWFEKDDAFDHVIRRHFEGALHDAAKGKLDGWAKDAQGTLALVILLDQFSRNLYRDSAQAFAQDERARHWASVALEHGWDQQVAPVQRVFFYLPLEHSEDLDHQHRCVSLMAQFKGNPEMESYYDYAVKHHAVIEEFGRFPHRNAVLGRENTAAEEEHLALPGSGF</sequence>
<dbReference type="Proteomes" id="UP000543030">
    <property type="component" value="Unassembled WGS sequence"/>
</dbReference>
<dbReference type="Gene3D" id="1.20.58.320">
    <property type="entry name" value="TPR-like"/>
    <property type="match status" value="1"/>
</dbReference>
<dbReference type="AlphaFoldDB" id="A0A840RJH1"/>